<comment type="subcellular location">
    <subcellularLocation>
        <location evidence="1">Endoplasmic reticulum membrane</location>
        <topology evidence="1">Multi-pass membrane protein</topology>
    </subcellularLocation>
</comment>
<comment type="similarity">
    <text evidence="1">Belongs to the RFT1 family.</text>
</comment>
<keyword evidence="1" id="KW-0813">Transport</keyword>
<keyword evidence="1" id="KW-0256">Endoplasmic reticulum</keyword>
<comment type="function">
    <text evidence="1">Intramembrane glycolipid transporter that operates in the biosynthetic pathway of dolichol-linked oligosaccharides, the glycan precursors employed in protein asparagine (N)-glycosylation. The sequential addition of sugars to dolichol pyrophosphate produces dolichol-linked oligosaccharides containing fourteen sugars, including two GlcNAcs, nine mannoses and three glucoses. Once assembled, the oligosaccharide is transferred from the lipid to nascent proteins by oligosaccharyltransferases. The assembly of dolichol-linked oligosaccharides begins on the cytosolic side of the endoplasmic reticulum membrane and finishes in its lumen. RFT1 could mediate the translocation of the cytosolically oriented intermediate DolPP-GlcNAc2Man5, produced by ALG11, into the ER lumen where dolichol-linked oligosaccharides assembly continues. However, the intramembrane lipid transporter activity could not be confirmed in vitro.</text>
</comment>
<evidence type="ECO:0000313" key="2">
    <source>
        <dbReference type="EMBL" id="ODQ58887.1"/>
    </source>
</evidence>
<keyword evidence="1" id="KW-0472">Membrane</keyword>
<dbReference type="Proteomes" id="UP000094112">
    <property type="component" value="Unassembled WGS sequence"/>
</dbReference>
<proteinExistence type="inferred from homology"/>
<gene>
    <name evidence="2" type="ORF">WICANDRAFT_93589</name>
</gene>
<dbReference type="GO" id="GO:0005789">
    <property type="term" value="C:endoplasmic reticulum membrane"/>
    <property type="evidence" value="ECO:0007669"/>
    <property type="project" value="UniProtKB-SubCell"/>
</dbReference>
<dbReference type="EMBL" id="KV454211">
    <property type="protein sequence ID" value="ODQ58887.1"/>
    <property type="molecule type" value="Genomic_DNA"/>
</dbReference>
<evidence type="ECO:0000313" key="3">
    <source>
        <dbReference type="Proteomes" id="UP000094112"/>
    </source>
</evidence>
<protein>
    <recommendedName>
        <fullName evidence="1">Man(5)GlcNAc(2)-PP-dolichol translocation protein RFT1</fullName>
    </recommendedName>
</protein>
<dbReference type="GeneID" id="30203667"/>
<dbReference type="AlphaFoldDB" id="A0A1E3P1V1"/>
<dbReference type="Pfam" id="PF04506">
    <property type="entry name" value="Rft-1"/>
    <property type="match status" value="1"/>
</dbReference>
<evidence type="ECO:0000256" key="1">
    <source>
        <dbReference type="RuleBase" id="RU365067"/>
    </source>
</evidence>
<sequence length="61" mass="6906">MSKPSKDNQDTEKLLSKSAKGVTFLLFGQVFTKFSTFILNQILISYISPKIFGINAFLEFL</sequence>
<feature type="non-terminal residue" evidence="2">
    <location>
        <position position="61"/>
    </location>
</feature>
<comment type="caution">
    <text evidence="1">Lacks conserved residue(s) required for the propagation of feature annotation.</text>
</comment>
<name>A0A1E3P1V1_WICAA</name>
<dbReference type="GO" id="GO:0006488">
    <property type="term" value="P:dolichol-linked oligosaccharide biosynthetic process"/>
    <property type="evidence" value="ECO:0007669"/>
    <property type="project" value="InterPro"/>
</dbReference>
<dbReference type="InterPro" id="IPR007594">
    <property type="entry name" value="RFT1"/>
</dbReference>
<keyword evidence="1" id="KW-1133">Transmembrane helix</keyword>
<keyword evidence="3" id="KW-1185">Reference proteome</keyword>
<dbReference type="OrthoDB" id="9979195at2759"/>
<organism evidence="2 3">
    <name type="scientific">Wickerhamomyces anomalus (strain ATCC 58044 / CBS 1984 / NCYC 433 / NRRL Y-366-8)</name>
    <name type="common">Yeast</name>
    <name type="synonym">Hansenula anomala</name>
    <dbReference type="NCBI Taxonomy" id="683960"/>
    <lineage>
        <taxon>Eukaryota</taxon>
        <taxon>Fungi</taxon>
        <taxon>Dikarya</taxon>
        <taxon>Ascomycota</taxon>
        <taxon>Saccharomycotina</taxon>
        <taxon>Saccharomycetes</taxon>
        <taxon>Phaffomycetales</taxon>
        <taxon>Wickerhamomycetaceae</taxon>
        <taxon>Wickerhamomyces</taxon>
    </lineage>
</organism>
<accession>A0A1E3P1V1</accession>
<keyword evidence="1" id="KW-0812">Transmembrane</keyword>
<reference evidence="2 3" key="1">
    <citation type="journal article" date="2016" name="Proc. Natl. Acad. Sci. U.S.A.">
        <title>Comparative genomics of biotechnologically important yeasts.</title>
        <authorList>
            <person name="Riley R."/>
            <person name="Haridas S."/>
            <person name="Wolfe K.H."/>
            <person name="Lopes M.R."/>
            <person name="Hittinger C.T."/>
            <person name="Goeker M."/>
            <person name="Salamov A.A."/>
            <person name="Wisecaver J.H."/>
            <person name="Long T.M."/>
            <person name="Calvey C.H."/>
            <person name="Aerts A.L."/>
            <person name="Barry K.W."/>
            <person name="Choi C."/>
            <person name="Clum A."/>
            <person name="Coughlan A.Y."/>
            <person name="Deshpande S."/>
            <person name="Douglass A.P."/>
            <person name="Hanson S.J."/>
            <person name="Klenk H.-P."/>
            <person name="LaButti K.M."/>
            <person name="Lapidus A."/>
            <person name="Lindquist E.A."/>
            <person name="Lipzen A.M."/>
            <person name="Meier-Kolthoff J.P."/>
            <person name="Ohm R.A."/>
            <person name="Otillar R.P."/>
            <person name="Pangilinan J.L."/>
            <person name="Peng Y."/>
            <person name="Rokas A."/>
            <person name="Rosa C.A."/>
            <person name="Scheuner C."/>
            <person name="Sibirny A.A."/>
            <person name="Slot J.C."/>
            <person name="Stielow J.B."/>
            <person name="Sun H."/>
            <person name="Kurtzman C.P."/>
            <person name="Blackwell M."/>
            <person name="Grigoriev I.V."/>
            <person name="Jeffries T.W."/>
        </authorList>
    </citation>
    <scope>NUCLEOTIDE SEQUENCE [LARGE SCALE GENOMIC DNA]</scope>
    <source>
        <strain evidence="3">ATCC 58044 / CBS 1984 / NCYC 433 / NRRL Y-366-8</strain>
    </source>
</reference>
<dbReference type="RefSeq" id="XP_019038094.1">
    <property type="nucleotide sequence ID" value="XM_019186421.1"/>
</dbReference>
<feature type="transmembrane region" description="Helical" evidence="1">
    <location>
        <begin position="21"/>
        <end position="47"/>
    </location>
</feature>